<dbReference type="PROSITE" id="PS50887">
    <property type="entry name" value="GGDEF"/>
    <property type="match status" value="1"/>
</dbReference>
<dbReference type="SUPFAM" id="SSF55073">
    <property type="entry name" value="Nucleotide cyclase"/>
    <property type="match status" value="1"/>
</dbReference>
<dbReference type="RefSeq" id="WP_135259682.1">
    <property type="nucleotide sequence ID" value="NZ_SJZF01000004.1"/>
</dbReference>
<dbReference type="CDD" id="cd01949">
    <property type="entry name" value="GGDEF"/>
    <property type="match status" value="1"/>
</dbReference>
<dbReference type="Pfam" id="PF00990">
    <property type="entry name" value="GGDEF"/>
    <property type="match status" value="1"/>
</dbReference>
<reference evidence="3 4" key="1">
    <citation type="submission" date="2019-03" db="EMBL/GenBank/DDBJ databases">
        <title>Thermus tengchongensis species for the arsenic transformation mechanism.</title>
        <authorList>
            <person name="Yuan G.C."/>
        </authorList>
    </citation>
    <scope>NUCLEOTIDE SEQUENCE [LARGE SCALE GENOMIC DNA]</scope>
    <source>
        <strain evidence="3 4">15W</strain>
    </source>
</reference>
<dbReference type="AlphaFoldDB" id="A0A4Y9FFW8"/>
<feature type="domain" description="GGDEF" evidence="2">
    <location>
        <begin position="621"/>
        <end position="746"/>
    </location>
</feature>
<dbReference type="SMART" id="SM00065">
    <property type="entry name" value="GAF"/>
    <property type="match status" value="3"/>
</dbReference>
<proteinExistence type="predicted"/>
<dbReference type="InterPro" id="IPR029787">
    <property type="entry name" value="Nucleotide_cyclase"/>
</dbReference>
<dbReference type="PANTHER" id="PTHR45138">
    <property type="entry name" value="REGULATORY COMPONENTS OF SENSORY TRANSDUCTION SYSTEM"/>
    <property type="match status" value="1"/>
</dbReference>
<gene>
    <name evidence="3" type="ORF">E0687_03105</name>
</gene>
<organism evidence="3 4">
    <name type="scientific">Thermus tengchongensis</name>
    <dbReference type="NCBI Taxonomy" id="1214928"/>
    <lineage>
        <taxon>Bacteria</taxon>
        <taxon>Thermotogati</taxon>
        <taxon>Deinococcota</taxon>
        <taxon>Deinococci</taxon>
        <taxon>Thermales</taxon>
        <taxon>Thermaceae</taxon>
        <taxon>Thermus</taxon>
    </lineage>
</organism>
<dbReference type="Pfam" id="PF13185">
    <property type="entry name" value="GAF_2"/>
    <property type="match status" value="1"/>
</dbReference>
<dbReference type="SUPFAM" id="SSF55781">
    <property type="entry name" value="GAF domain-like"/>
    <property type="match status" value="3"/>
</dbReference>
<dbReference type="InterPro" id="IPR043128">
    <property type="entry name" value="Rev_trsase/Diguanyl_cyclase"/>
</dbReference>
<dbReference type="GO" id="GO:0052621">
    <property type="term" value="F:diguanylate cyclase activity"/>
    <property type="evidence" value="ECO:0007669"/>
    <property type="project" value="TreeGrafter"/>
</dbReference>
<protein>
    <submittedName>
        <fullName evidence="3">Diguanylate cyclase</fullName>
    </submittedName>
</protein>
<evidence type="ECO:0000256" key="1">
    <source>
        <dbReference type="SAM" id="Phobius"/>
    </source>
</evidence>
<dbReference type="GO" id="GO:0043709">
    <property type="term" value="P:cell adhesion involved in single-species biofilm formation"/>
    <property type="evidence" value="ECO:0007669"/>
    <property type="project" value="TreeGrafter"/>
</dbReference>
<keyword evidence="1" id="KW-0472">Membrane</keyword>
<dbReference type="InterPro" id="IPR050469">
    <property type="entry name" value="Diguanylate_Cyclase"/>
</dbReference>
<dbReference type="Gene3D" id="3.30.70.270">
    <property type="match status" value="1"/>
</dbReference>
<dbReference type="Pfam" id="PF01590">
    <property type="entry name" value="GAF"/>
    <property type="match status" value="2"/>
</dbReference>
<dbReference type="SMART" id="SM00267">
    <property type="entry name" value="GGDEF"/>
    <property type="match status" value="1"/>
</dbReference>
<feature type="transmembrane region" description="Helical" evidence="1">
    <location>
        <begin position="33"/>
        <end position="54"/>
    </location>
</feature>
<keyword evidence="1" id="KW-0812">Transmembrane</keyword>
<dbReference type="InterPro" id="IPR003018">
    <property type="entry name" value="GAF"/>
</dbReference>
<evidence type="ECO:0000313" key="3">
    <source>
        <dbReference type="EMBL" id="TFU27048.1"/>
    </source>
</evidence>
<keyword evidence="1" id="KW-1133">Transmembrane helix</keyword>
<dbReference type="NCBIfam" id="TIGR00254">
    <property type="entry name" value="GGDEF"/>
    <property type="match status" value="1"/>
</dbReference>
<evidence type="ECO:0000313" key="4">
    <source>
        <dbReference type="Proteomes" id="UP000297668"/>
    </source>
</evidence>
<dbReference type="Proteomes" id="UP000297668">
    <property type="component" value="Unassembled WGS sequence"/>
</dbReference>
<comment type="caution">
    <text evidence="3">The sequence shown here is derived from an EMBL/GenBank/DDBJ whole genome shotgun (WGS) entry which is preliminary data.</text>
</comment>
<feature type="transmembrane region" description="Helical" evidence="1">
    <location>
        <begin position="61"/>
        <end position="81"/>
    </location>
</feature>
<dbReference type="InterPro" id="IPR029016">
    <property type="entry name" value="GAF-like_dom_sf"/>
</dbReference>
<sequence>MPLPYPLIALGSILLGLLAGGLGYSDPYILPWFMIFTAATASMYGFPWGLLAAFLSTGLLLLFPGFSLMALALLLLSAWLAHGIGESLRRAHRRARALARSQKLLAEALEALPQAPDRETLLRTLPERLAALGEGGHVGVWVPTTQGFRLLESTPPLSLKEVPASGVMGRAFREGRPVYVPDVGQEPGYIPAPGLKTLAELALPLEERGEVVAVLNLERNRPFSPEEVEGLFRFAQAVSLQLSRLADLEERRLIAELSERLQSAATLEEAGAKALALLLGSLGLPSGTLWEARGGRMEALAYQGVEEPSLLQVLKEGLPYGVGLAWQVYETQSPVFTARYAEENRVVPALKALGWRTFAALPVLSPGAPRSRRVLVLGQKEERLWRKAEVELLLLFSRTLGLGLERLTEKHRHQAVNGLFLNLLQRPPEDLYQPLLEEAIRQVPGAEAGSLLVLEEGAYRFKAAVGYDLEGLQAIRFTPEAMLLWYGHPLERALLGEPRTMSVEERLIVEISHQTAPEKVIDQAGRAREIQANLCLPIPYKGEVLAYLNLDNLHDPRAFGEDSLEAARFFAAPLATLLHEARTRHLLEEAALTDPLTGLANRRAFDRFFQEELKRAERYGYPLSLAVLDLKGFKQVNDRLGHAIGDLALMKVAEALEKERRNGDRLFRWGGDEFAALFPHTPKNGAIAAALRYAQAIQDLCFEGLCLGVNIGVATYPEDGTSPDALLSAADTRMYEAKARGQVVAA</sequence>
<dbReference type="EMBL" id="SJZF01000004">
    <property type="protein sequence ID" value="TFU27048.1"/>
    <property type="molecule type" value="Genomic_DNA"/>
</dbReference>
<dbReference type="PANTHER" id="PTHR45138:SF9">
    <property type="entry name" value="DIGUANYLATE CYCLASE DGCM-RELATED"/>
    <property type="match status" value="1"/>
</dbReference>
<evidence type="ECO:0000259" key="2">
    <source>
        <dbReference type="PROSITE" id="PS50887"/>
    </source>
</evidence>
<dbReference type="Gene3D" id="3.30.450.40">
    <property type="match status" value="3"/>
</dbReference>
<dbReference type="FunFam" id="3.30.70.270:FF:000001">
    <property type="entry name" value="Diguanylate cyclase domain protein"/>
    <property type="match status" value="1"/>
</dbReference>
<dbReference type="InterPro" id="IPR000160">
    <property type="entry name" value="GGDEF_dom"/>
</dbReference>
<dbReference type="GO" id="GO:0005886">
    <property type="term" value="C:plasma membrane"/>
    <property type="evidence" value="ECO:0007669"/>
    <property type="project" value="TreeGrafter"/>
</dbReference>
<name>A0A4Y9FFW8_9DEIN</name>
<dbReference type="GO" id="GO:1902201">
    <property type="term" value="P:negative regulation of bacterial-type flagellum-dependent cell motility"/>
    <property type="evidence" value="ECO:0007669"/>
    <property type="project" value="TreeGrafter"/>
</dbReference>
<accession>A0A4Y9FFW8</accession>